<keyword evidence="4" id="KW-1185">Reference proteome</keyword>
<dbReference type="RefSeq" id="WP_310472008.1">
    <property type="nucleotide sequence ID" value="NZ_CP136522.1"/>
</dbReference>
<evidence type="ECO:0000259" key="2">
    <source>
        <dbReference type="SMART" id="SM00954"/>
    </source>
</evidence>
<reference evidence="3 4" key="1">
    <citation type="submission" date="2023-10" db="EMBL/GenBank/DDBJ databases">
        <title>Complete genome sequence of Shewanella sp. DAU334.</title>
        <authorList>
            <person name="Lee Y.-S."/>
            <person name="Jeong H.-R."/>
            <person name="Hwang E.-J."/>
            <person name="Choi Y.-L."/>
            <person name="Kim G.-D."/>
        </authorList>
    </citation>
    <scope>NUCLEOTIDE SEQUENCE [LARGE SCALE GENOMIC DNA]</scope>
    <source>
        <strain evidence="3 4">DAU334</strain>
    </source>
</reference>
<sequence>MNRLLRTFFIFLLLLSTRSAIAQTTPVEQDTNKPSRSYSTKVSLSNDLNGLTAIESMTYQQAKQVSGNLEQLYTLAPDAQQELKALLNGITNTTQTTAILADIKSRERAQAKVQAKFGNDASQLTDIVRASIVSKDIYNLMQAYTQLKSNSQIVQIKNRFAEPKASGYRDLNLLVRLPQSQMIAEVQLHLDDIAEIKSGDEHLVYEKVQQIQQTAHLQQRGLNPVETTEILQLRQQSHKQYHKAWLKYKRLDQASLLSAA</sequence>
<protein>
    <submittedName>
        <fullName evidence="3">RelA/SpoT domain-containing protein</fullName>
    </submittedName>
</protein>
<feature type="domain" description="RelA/SpoT" evidence="2">
    <location>
        <begin position="105"/>
        <end position="209"/>
    </location>
</feature>
<dbReference type="Gene3D" id="3.30.460.10">
    <property type="entry name" value="Beta Polymerase, domain 2"/>
    <property type="match status" value="1"/>
</dbReference>
<accession>A0ABZ0JWZ5</accession>
<evidence type="ECO:0000313" key="4">
    <source>
        <dbReference type="Proteomes" id="UP001529491"/>
    </source>
</evidence>
<evidence type="ECO:0000313" key="3">
    <source>
        <dbReference type="EMBL" id="WOT04377.1"/>
    </source>
</evidence>
<dbReference type="CDD" id="cd05399">
    <property type="entry name" value="NT_Rel-Spo_like"/>
    <property type="match status" value="1"/>
</dbReference>
<proteinExistence type="predicted"/>
<dbReference type="EMBL" id="CP136522">
    <property type="protein sequence ID" value="WOT04377.1"/>
    <property type="molecule type" value="Genomic_DNA"/>
</dbReference>
<dbReference type="SMART" id="SM00954">
    <property type="entry name" value="RelA_SpoT"/>
    <property type="match status" value="1"/>
</dbReference>
<name>A0ABZ0JWZ5_9GAMM</name>
<evidence type="ECO:0000256" key="1">
    <source>
        <dbReference type="SAM" id="SignalP"/>
    </source>
</evidence>
<dbReference type="Proteomes" id="UP001529491">
    <property type="component" value="Chromosome"/>
</dbReference>
<gene>
    <name evidence="3" type="ORF">RGE70_13750</name>
</gene>
<dbReference type="InterPro" id="IPR043519">
    <property type="entry name" value="NT_sf"/>
</dbReference>
<keyword evidence="1" id="KW-0732">Signal</keyword>
<organism evidence="3 4">
    <name type="scientific">Shewanella youngdeokensis</name>
    <dbReference type="NCBI Taxonomy" id="2999068"/>
    <lineage>
        <taxon>Bacteria</taxon>
        <taxon>Pseudomonadati</taxon>
        <taxon>Pseudomonadota</taxon>
        <taxon>Gammaproteobacteria</taxon>
        <taxon>Alteromonadales</taxon>
        <taxon>Shewanellaceae</taxon>
        <taxon>Shewanella</taxon>
    </lineage>
</organism>
<dbReference type="InterPro" id="IPR007685">
    <property type="entry name" value="RelA_SpoT"/>
</dbReference>
<feature type="chain" id="PRO_5045780881" evidence="1">
    <location>
        <begin position="23"/>
        <end position="260"/>
    </location>
</feature>
<feature type="signal peptide" evidence="1">
    <location>
        <begin position="1"/>
        <end position="22"/>
    </location>
</feature>
<dbReference type="SUPFAM" id="SSF81301">
    <property type="entry name" value="Nucleotidyltransferase"/>
    <property type="match status" value="1"/>
</dbReference>